<protein>
    <recommendedName>
        <fullName evidence="3">Maf-like protein</fullName>
    </recommendedName>
</protein>
<proteinExistence type="predicted"/>
<sequence>MRITICGSMVFAKEMLAAQKQLEELGHEVLIPIDTYDCLKDPSLNESFEHCQSYGDIDKDHFNKIADSDAILVLNYPKNGLAGYIGGAALTELGVARHLDKKIFILHELPSEKDLRYALEIKIMRPIILNGDINKIH</sequence>
<evidence type="ECO:0008006" key="3">
    <source>
        <dbReference type="Google" id="ProtNLM"/>
    </source>
</evidence>
<dbReference type="EMBL" id="MHIA01000006">
    <property type="protein sequence ID" value="OGY42793.1"/>
    <property type="molecule type" value="Genomic_DNA"/>
</dbReference>
<comment type="caution">
    <text evidence="1">The sequence shown here is derived from an EMBL/GenBank/DDBJ whole genome shotgun (WGS) entry which is preliminary data.</text>
</comment>
<name>A0A1G1XRT9_9BACT</name>
<organism evidence="1 2">
    <name type="scientific">Candidatus Buchananbacteria bacterium RBG_13_39_9</name>
    <dbReference type="NCBI Taxonomy" id="1797531"/>
    <lineage>
        <taxon>Bacteria</taxon>
        <taxon>Candidatus Buchananiibacteriota</taxon>
    </lineage>
</organism>
<evidence type="ECO:0000313" key="1">
    <source>
        <dbReference type="EMBL" id="OGY42793.1"/>
    </source>
</evidence>
<gene>
    <name evidence="1" type="ORF">A2Y67_03630</name>
</gene>
<evidence type="ECO:0000313" key="2">
    <source>
        <dbReference type="Proteomes" id="UP000176260"/>
    </source>
</evidence>
<dbReference type="AlphaFoldDB" id="A0A1G1XRT9"/>
<dbReference type="Proteomes" id="UP000176260">
    <property type="component" value="Unassembled WGS sequence"/>
</dbReference>
<accession>A0A1G1XRT9</accession>
<reference evidence="1 2" key="1">
    <citation type="journal article" date="2016" name="Nat. Commun.">
        <title>Thousands of microbial genomes shed light on interconnected biogeochemical processes in an aquifer system.</title>
        <authorList>
            <person name="Anantharaman K."/>
            <person name="Brown C.T."/>
            <person name="Hug L.A."/>
            <person name="Sharon I."/>
            <person name="Castelle C.J."/>
            <person name="Probst A.J."/>
            <person name="Thomas B.C."/>
            <person name="Singh A."/>
            <person name="Wilkins M.J."/>
            <person name="Karaoz U."/>
            <person name="Brodie E.L."/>
            <person name="Williams K.H."/>
            <person name="Hubbard S.S."/>
            <person name="Banfield J.F."/>
        </authorList>
    </citation>
    <scope>NUCLEOTIDE SEQUENCE [LARGE SCALE GENOMIC DNA]</scope>
</reference>